<dbReference type="Proteomes" id="UP000288168">
    <property type="component" value="Unassembled WGS sequence"/>
</dbReference>
<reference evidence="2 3" key="1">
    <citation type="submission" date="2017-06" db="EMBL/GenBank/DDBJ databases">
        <title>Comparative genomic analysis of Ambrosia Fusariam Clade fungi.</title>
        <authorList>
            <person name="Stajich J.E."/>
            <person name="Carrillo J."/>
            <person name="Kijimoto T."/>
            <person name="Eskalen A."/>
            <person name="O'Donnell K."/>
            <person name="Kasson M."/>
        </authorList>
    </citation>
    <scope>NUCLEOTIDE SEQUENCE [LARGE SCALE GENOMIC DNA]</scope>
    <source>
        <strain evidence="2 3">NRRL62584</strain>
    </source>
</reference>
<accession>A0A428P7A2</accession>
<evidence type="ECO:0000256" key="1">
    <source>
        <dbReference type="SAM" id="MobiDB-lite"/>
    </source>
</evidence>
<dbReference type="EMBL" id="NKCI01000189">
    <property type="protein sequence ID" value="RSL48886.1"/>
    <property type="molecule type" value="Genomic_DNA"/>
</dbReference>
<dbReference type="AlphaFoldDB" id="A0A428P7A2"/>
<feature type="region of interest" description="Disordered" evidence="1">
    <location>
        <begin position="38"/>
        <end position="75"/>
    </location>
</feature>
<evidence type="ECO:0000313" key="2">
    <source>
        <dbReference type="EMBL" id="RSL48886.1"/>
    </source>
</evidence>
<dbReference type="STRING" id="1325734.A0A428P7A2"/>
<protein>
    <submittedName>
        <fullName evidence="2">Uncharacterized protein</fullName>
    </submittedName>
</protein>
<feature type="compositionally biased region" description="Polar residues" evidence="1">
    <location>
        <begin position="42"/>
        <end position="55"/>
    </location>
</feature>
<comment type="caution">
    <text evidence="2">The sequence shown here is derived from an EMBL/GenBank/DDBJ whole genome shotgun (WGS) entry which is preliminary data.</text>
</comment>
<name>A0A428P7A2_9HYPO</name>
<proteinExistence type="predicted"/>
<evidence type="ECO:0000313" key="3">
    <source>
        <dbReference type="Proteomes" id="UP000288168"/>
    </source>
</evidence>
<keyword evidence="3" id="KW-1185">Reference proteome</keyword>
<gene>
    <name evidence="2" type="ORF">CEP54_012710</name>
</gene>
<organism evidence="2 3">
    <name type="scientific">Fusarium duplospermum</name>
    <dbReference type="NCBI Taxonomy" id="1325734"/>
    <lineage>
        <taxon>Eukaryota</taxon>
        <taxon>Fungi</taxon>
        <taxon>Dikarya</taxon>
        <taxon>Ascomycota</taxon>
        <taxon>Pezizomycotina</taxon>
        <taxon>Sordariomycetes</taxon>
        <taxon>Hypocreomycetidae</taxon>
        <taxon>Hypocreales</taxon>
        <taxon>Nectriaceae</taxon>
        <taxon>Fusarium</taxon>
        <taxon>Fusarium solani species complex</taxon>
    </lineage>
</organism>
<dbReference type="OrthoDB" id="5401558at2759"/>
<sequence>MVNGNWRLQVYGPPPPAASTRCYPTKLRWAPPNAISEYPTPGRTQFLGSPQRQQQHLPSPPPTLRWPTHPPRHQDLRRTHCDDGRTIYKQEPYSQHPHCTYPFYRLPFGLPPSSSRQNYSNVTGGLYEIPQVTPGNTTRARKGGARKRASIACQACRKRKVCVGNLHGDTGD</sequence>